<dbReference type="Pfam" id="PF00849">
    <property type="entry name" value="PseudoU_synth_2"/>
    <property type="match status" value="1"/>
</dbReference>
<dbReference type="InterPro" id="IPR018496">
    <property type="entry name" value="PsdUridine_synth_RsuA/RluB_CS"/>
</dbReference>
<evidence type="ECO:0000259" key="6">
    <source>
        <dbReference type="SMART" id="SM00363"/>
    </source>
</evidence>
<keyword evidence="3 5" id="KW-0413">Isomerase</keyword>
<protein>
    <recommendedName>
        <fullName evidence="5">Pseudouridine synthase</fullName>
        <ecNumber evidence="5">5.4.99.-</ecNumber>
    </recommendedName>
</protein>
<dbReference type="FunFam" id="3.30.70.1560:FF:000001">
    <property type="entry name" value="Pseudouridine synthase"/>
    <property type="match status" value="1"/>
</dbReference>
<evidence type="ECO:0000256" key="3">
    <source>
        <dbReference type="ARBA" id="ARBA00023235"/>
    </source>
</evidence>
<dbReference type="Gene3D" id="3.10.290.10">
    <property type="entry name" value="RNA-binding S4 domain"/>
    <property type="match status" value="1"/>
</dbReference>
<dbReference type="SMART" id="SM00363">
    <property type="entry name" value="S4"/>
    <property type="match status" value="1"/>
</dbReference>
<evidence type="ECO:0000256" key="4">
    <source>
        <dbReference type="PROSITE-ProRule" id="PRU00182"/>
    </source>
</evidence>
<evidence type="ECO:0000313" key="8">
    <source>
        <dbReference type="Proteomes" id="UP001321786"/>
    </source>
</evidence>
<dbReference type="EC" id="5.4.99.-" evidence="5"/>
<dbReference type="CDD" id="cd02553">
    <property type="entry name" value="PseudoU_synth_RsuA"/>
    <property type="match status" value="1"/>
</dbReference>
<dbReference type="CDD" id="cd00165">
    <property type="entry name" value="S4"/>
    <property type="match status" value="1"/>
</dbReference>
<dbReference type="InterPro" id="IPR042092">
    <property type="entry name" value="PsdUridine_s_RsuA/RluB/E/F_cat"/>
</dbReference>
<dbReference type="InterPro" id="IPR000748">
    <property type="entry name" value="PsdUridine_synth_RsuA/RluB/E/F"/>
</dbReference>
<gene>
    <name evidence="7" type="ORF">HLPR_21630</name>
</gene>
<keyword evidence="2 4" id="KW-0694">RNA-binding</keyword>
<dbReference type="NCBIfam" id="TIGR00093">
    <property type="entry name" value="pseudouridine synthase"/>
    <property type="match status" value="1"/>
</dbReference>
<organism evidence="7 8">
    <name type="scientific">Helicovermis profundi</name>
    <dbReference type="NCBI Taxonomy" id="3065157"/>
    <lineage>
        <taxon>Bacteria</taxon>
        <taxon>Bacillati</taxon>
        <taxon>Bacillota</taxon>
        <taxon>Clostridia</taxon>
        <taxon>Helicovermis</taxon>
    </lineage>
</organism>
<dbReference type="GO" id="GO:0005829">
    <property type="term" value="C:cytosol"/>
    <property type="evidence" value="ECO:0007669"/>
    <property type="project" value="UniProtKB-ARBA"/>
</dbReference>
<dbReference type="InterPro" id="IPR002942">
    <property type="entry name" value="S4_RNA-bd"/>
</dbReference>
<dbReference type="SUPFAM" id="SSF55120">
    <property type="entry name" value="Pseudouridine synthase"/>
    <property type="match status" value="1"/>
</dbReference>
<comment type="similarity">
    <text evidence="1 5">Belongs to the pseudouridine synthase RsuA family.</text>
</comment>
<proteinExistence type="inferred from homology"/>
<dbReference type="InterPro" id="IPR050343">
    <property type="entry name" value="RsuA_PseudoU_synthase"/>
</dbReference>
<dbReference type="FunFam" id="3.10.290.10:FF:000003">
    <property type="entry name" value="Pseudouridine synthase"/>
    <property type="match status" value="1"/>
</dbReference>
<feature type="domain" description="RNA-binding S4" evidence="6">
    <location>
        <begin position="4"/>
        <end position="64"/>
    </location>
</feature>
<name>A0AAU9ECX0_9FIRM</name>
<dbReference type="InterPro" id="IPR006145">
    <property type="entry name" value="PsdUridine_synth_RsuA/RluA"/>
</dbReference>
<dbReference type="SUPFAM" id="SSF55174">
    <property type="entry name" value="Alpha-L RNA-binding motif"/>
    <property type="match status" value="1"/>
</dbReference>
<dbReference type="GO" id="GO:0120159">
    <property type="term" value="F:rRNA pseudouridine synthase activity"/>
    <property type="evidence" value="ECO:0007669"/>
    <property type="project" value="UniProtKB-ARBA"/>
</dbReference>
<keyword evidence="8" id="KW-1185">Reference proteome</keyword>
<dbReference type="AlphaFoldDB" id="A0AAU9ECX0"/>
<dbReference type="Gene3D" id="3.30.70.580">
    <property type="entry name" value="Pseudouridine synthase I, catalytic domain, N-terminal subdomain"/>
    <property type="match status" value="1"/>
</dbReference>
<evidence type="ECO:0000313" key="7">
    <source>
        <dbReference type="EMBL" id="BEP29832.1"/>
    </source>
</evidence>
<dbReference type="Pfam" id="PF01479">
    <property type="entry name" value="S4"/>
    <property type="match status" value="1"/>
</dbReference>
<dbReference type="Gene3D" id="3.30.70.1560">
    <property type="entry name" value="Alpha-L RNA-binding motif"/>
    <property type="match status" value="1"/>
</dbReference>
<reference evidence="7 8" key="1">
    <citation type="submission" date="2023-08" db="EMBL/GenBank/DDBJ databases">
        <title>Helicovermis profunda gen. nov., sp. nov., a novel mesophilic, fermentative bacterium within the Bacillota from a deep-sea hydrothermal vent chimney.</title>
        <authorList>
            <person name="Miyazaki U."/>
            <person name="Mizutani D."/>
            <person name="Hashimoto Y."/>
            <person name="Tame A."/>
            <person name="Sawayama S."/>
            <person name="Miyazaki J."/>
            <person name="Takai K."/>
            <person name="Nakagawa S."/>
        </authorList>
    </citation>
    <scope>NUCLEOTIDE SEQUENCE [LARGE SCALE GENOMIC DNA]</scope>
    <source>
        <strain evidence="7 8">S502</strain>
    </source>
</reference>
<dbReference type="GO" id="GO:0003723">
    <property type="term" value="F:RNA binding"/>
    <property type="evidence" value="ECO:0007669"/>
    <property type="project" value="UniProtKB-KW"/>
</dbReference>
<dbReference type="KEGG" id="hprf:HLPR_21630"/>
<evidence type="ECO:0000256" key="1">
    <source>
        <dbReference type="ARBA" id="ARBA00008348"/>
    </source>
</evidence>
<dbReference type="InterPro" id="IPR020103">
    <property type="entry name" value="PsdUridine_synth_cat_dom_sf"/>
</dbReference>
<dbReference type="PANTHER" id="PTHR47683">
    <property type="entry name" value="PSEUDOURIDINE SYNTHASE FAMILY PROTEIN-RELATED"/>
    <property type="match status" value="1"/>
</dbReference>
<evidence type="ECO:0000256" key="5">
    <source>
        <dbReference type="RuleBase" id="RU003887"/>
    </source>
</evidence>
<accession>A0AAU9ECX0</accession>
<sequence>MTIMRIDKMISNSGHGSRSEIKKYLKYGNVKVNGEVVKAATTKVDIEKDLVELFRERIIYKKNIYLIMNKPAGVVSATKDNSYETVIDLLDDFYKSFNPFPVGRLDIDTEGLLLITNDGKFSYNLLSPKKHVPKTYYALIDAPIDENDVSEFKKGLNINDEYITKPAILDIINSGENESEIHVTIEEGKYHQVKRMFKSSGKHVTYLKRIKMANLELDENLKNGEYREISEEEMELLNK</sequence>
<dbReference type="PROSITE" id="PS50889">
    <property type="entry name" value="S4"/>
    <property type="match status" value="1"/>
</dbReference>
<dbReference type="GO" id="GO:0000455">
    <property type="term" value="P:enzyme-directed rRNA pseudouridine synthesis"/>
    <property type="evidence" value="ECO:0007669"/>
    <property type="project" value="UniProtKB-ARBA"/>
</dbReference>
<evidence type="ECO:0000256" key="2">
    <source>
        <dbReference type="ARBA" id="ARBA00022884"/>
    </source>
</evidence>
<dbReference type="InterPro" id="IPR020094">
    <property type="entry name" value="TruA/RsuA/RluB/E/F_N"/>
</dbReference>
<dbReference type="PROSITE" id="PS01149">
    <property type="entry name" value="PSI_RSU"/>
    <property type="match status" value="1"/>
</dbReference>
<dbReference type="Proteomes" id="UP001321786">
    <property type="component" value="Chromosome"/>
</dbReference>
<dbReference type="InterPro" id="IPR036986">
    <property type="entry name" value="S4_RNA-bd_sf"/>
</dbReference>
<dbReference type="EMBL" id="AP028654">
    <property type="protein sequence ID" value="BEP29832.1"/>
    <property type="molecule type" value="Genomic_DNA"/>
</dbReference>
<dbReference type="PANTHER" id="PTHR47683:SF4">
    <property type="entry name" value="PSEUDOURIDINE SYNTHASE"/>
    <property type="match status" value="1"/>
</dbReference>